<dbReference type="NCBIfam" id="TIGR02631">
    <property type="entry name" value="xylA_Arthro"/>
    <property type="match status" value="1"/>
</dbReference>
<feature type="active site" evidence="12">
    <location>
        <position position="58"/>
    </location>
</feature>
<accession>A0ABV9SU16</accession>
<dbReference type="Pfam" id="PF01261">
    <property type="entry name" value="AP_endonuc_2"/>
    <property type="match status" value="1"/>
</dbReference>
<proteinExistence type="inferred from homology"/>
<feature type="binding site" evidence="12">
    <location>
        <position position="246"/>
    </location>
    <ligand>
        <name>Mg(2+)</name>
        <dbReference type="ChEBI" id="CHEBI:18420"/>
        <label>1</label>
    </ligand>
</feature>
<dbReference type="Gene3D" id="3.20.20.150">
    <property type="entry name" value="Divalent-metal-dependent TIM barrel enzymes"/>
    <property type="match status" value="1"/>
</dbReference>
<evidence type="ECO:0000256" key="9">
    <source>
        <dbReference type="ARBA" id="ARBA00023235"/>
    </source>
</evidence>
<organism evidence="16 17">
    <name type="scientific">Streptomonospora arabica</name>
    <dbReference type="NCBI Taxonomy" id="412417"/>
    <lineage>
        <taxon>Bacteria</taxon>
        <taxon>Bacillati</taxon>
        <taxon>Actinomycetota</taxon>
        <taxon>Actinomycetes</taxon>
        <taxon>Streptosporangiales</taxon>
        <taxon>Nocardiopsidaceae</taxon>
        <taxon>Streptomonospora</taxon>
    </lineage>
</organism>
<comment type="subcellular location">
    <subcellularLocation>
        <location evidence="1 12 14">Cytoplasm</location>
    </subcellularLocation>
</comment>
<protein>
    <recommendedName>
        <fullName evidence="5 12">Xylose isomerase</fullName>
        <ecNumber evidence="4 12">5.3.1.5</ecNumber>
    </recommendedName>
</protein>
<feature type="domain" description="Xylose isomerase-like TIM barrel" evidence="15">
    <location>
        <begin position="42"/>
        <end position="305"/>
    </location>
</feature>
<dbReference type="HAMAP" id="MF_00455">
    <property type="entry name" value="Xylose_isom_A"/>
    <property type="match status" value="1"/>
</dbReference>
<evidence type="ECO:0000256" key="6">
    <source>
        <dbReference type="ARBA" id="ARBA00022490"/>
    </source>
</evidence>
<dbReference type="InterPro" id="IPR001998">
    <property type="entry name" value="Xylose_isomerase"/>
</dbReference>
<reference evidence="17" key="1">
    <citation type="journal article" date="2019" name="Int. J. Syst. Evol. Microbiol.">
        <title>The Global Catalogue of Microorganisms (GCM) 10K type strain sequencing project: providing services to taxonomists for standard genome sequencing and annotation.</title>
        <authorList>
            <consortium name="The Broad Institute Genomics Platform"/>
            <consortium name="The Broad Institute Genome Sequencing Center for Infectious Disease"/>
            <person name="Wu L."/>
            <person name="Ma J."/>
        </authorList>
    </citation>
    <scope>NUCLEOTIDE SEQUENCE [LARGE SCALE GENOMIC DNA]</scope>
    <source>
        <strain evidence="17">CGMCC 4.7304</strain>
    </source>
</reference>
<evidence type="ECO:0000256" key="5">
    <source>
        <dbReference type="ARBA" id="ARBA00018232"/>
    </source>
</evidence>
<feature type="binding site" evidence="12">
    <location>
        <position position="288"/>
    </location>
    <ligand>
        <name>Mg(2+)</name>
        <dbReference type="ChEBI" id="CHEBI:18420"/>
        <label>1</label>
    </ligand>
</feature>
<evidence type="ECO:0000256" key="2">
    <source>
        <dbReference type="ARBA" id="ARBA00005765"/>
    </source>
</evidence>
<keyword evidence="7 12" id="KW-0859">Xylose metabolism</keyword>
<dbReference type="Proteomes" id="UP001595858">
    <property type="component" value="Unassembled WGS sequence"/>
</dbReference>
<sequence>MNDYQPVREDKFTFGLWTVGWRGVNTFGEPVRPVLDPVEAVRRLSDLGAYGVTFHDDDLIPPGSDAAAREQILKRFRGALEETGLVVPMATTNLFSDPVFRDGGFTSNSRDVRRYALRKVLRNIDLAAEMGAHTYVCWGGQDGAETEAGKNGRAALDRLREAFDFLCAYVREQGYGLRFALEPKPNEPRGDVLLPTVGHALAFINELEHPEMVGVNPEVGHEQMAGLNFAHGIAQALWHGKLYHIDLNGQRGVKYDQDLRFGAGDLKEAFFLVDLLENAGYTGPRHFDFKPPRTEDMDGVWASAAGCMRNYLILREKAAAFRADPEVRAALEASRVGELSEPTLRGGESVADLLGEELDLPAVGERGYHFERLDQLALDHLMGVR</sequence>
<feature type="active site" evidence="12">
    <location>
        <position position="55"/>
    </location>
</feature>
<feature type="binding site" evidence="12">
    <location>
        <position position="218"/>
    </location>
    <ligand>
        <name>Mg(2+)</name>
        <dbReference type="ChEBI" id="CHEBI:18420"/>
        <label>1</label>
    </ligand>
</feature>
<dbReference type="SUPFAM" id="SSF51658">
    <property type="entry name" value="Xylose isomerase-like"/>
    <property type="match status" value="1"/>
</dbReference>
<dbReference type="EMBL" id="JBHSIY010000030">
    <property type="protein sequence ID" value="MFC4869848.1"/>
    <property type="molecule type" value="Genomic_DNA"/>
</dbReference>
<gene>
    <name evidence="12 16" type="primary">xylA</name>
    <name evidence="16" type="ORF">ACFPCZ_24740</name>
</gene>
<evidence type="ECO:0000256" key="10">
    <source>
        <dbReference type="ARBA" id="ARBA00023277"/>
    </source>
</evidence>
<keyword evidence="6 12" id="KW-0963">Cytoplasm</keyword>
<evidence type="ECO:0000256" key="4">
    <source>
        <dbReference type="ARBA" id="ARBA00011958"/>
    </source>
</evidence>
<keyword evidence="17" id="KW-1185">Reference proteome</keyword>
<evidence type="ECO:0000256" key="1">
    <source>
        <dbReference type="ARBA" id="ARBA00004496"/>
    </source>
</evidence>
<comment type="caution">
    <text evidence="12">Lacks conserved residue(s) required for the propagation of feature annotation.</text>
</comment>
<feature type="binding site" evidence="12">
    <location>
        <position position="221"/>
    </location>
    <ligand>
        <name>Mg(2+)</name>
        <dbReference type="ChEBI" id="CHEBI:18420"/>
        <label>2</label>
    </ligand>
</feature>
<dbReference type="EC" id="5.3.1.5" evidence="4 12"/>
<dbReference type="PROSITE" id="PS51415">
    <property type="entry name" value="XYLOSE_ISOMERASE"/>
    <property type="match status" value="1"/>
</dbReference>
<comment type="subunit">
    <text evidence="3 12 14">Homotetramer.</text>
</comment>
<evidence type="ECO:0000256" key="11">
    <source>
        <dbReference type="ARBA" id="ARBA00033659"/>
    </source>
</evidence>
<comment type="caution">
    <text evidence="16">The sequence shown here is derived from an EMBL/GenBank/DDBJ whole genome shotgun (WGS) entry which is preliminary data.</text>
</comment>
<feature type="binding site" evidence="12">
    <location>
        <position position="182"/>
    </location>
    <ligand>
        <name>Mg(2+)</name>
        <dbReference type="ChEBI" id="CHEBI:18420"/>
        <label>1</label>
    </ligand>
</feature>
<evidence type="ECO:0000256" key="7">
    <source>
        <dbReference type="ARBA" id="ARBA00022629"/>
    </source>
</evidence>
<comment type="cofactor">
    <cofactor evidence="12">
        <name>Mg(2+)</name>
        <dbReference type="ChEBI" id="CHEBI:18420"/>
    </cofactor>
    <text evidence="12">Binds 2 magnesium ions per subunit.</text>
</comment>
<evidence type="ECO:0000313" key="17">
    <source>
        <dbReference type="Proteomes" id="UP001595858"/>
    </source>
</evidence>
<dbReference type="GO" id="GO:0009045">
    <property type="term" value="F:xylose isomerase activity"/>
    <property type="evidence" value="ECO:0007669"/>
    <property type="project" value="UniProtKB-EC"/>
</dbReference>
<dbReference type="InterPro" id="IPR013453">
    <property type="entry name" value="XylA_actinobac"/>
</dbReference>
<dbReference type="RefSeq" id="WP_344145414.1">
    <property type="nucleotide sequence ID" value="NZ_BAAAQI010000013.1"/>
</dbReference>
<evidence type="ECO:0000256" key="13">
    <source>
        <dbReference type="RuleBase" id="RU000609"/>
    </source>
</evidence>
<evidence type="ECO:0000313" key="16">
    <source>
        <dbReference type="EMBL" id="MFC4869848.1"/>
    </source>
</evidence>
<evidence type="ECO:0000256" key="14">
    <source>
        <dbReference type="RuleBase" id="RU000610"/>
    </source>
</evidence>
<keyword evidence="8 12" id="KW-0479">Metal-binding</keyword>
<comment type="catalytic activity">
    <reaction evidence="11 12 13">
        <text>alpha-D-xylose = alpha-D-xylulofuranose</text>
        <dbReference type="Rhea" id="RHEA:22816"/>
        <dbReference type="ChEBI" id="CHEBI:28518"/>
        <dbReference type="ChEBI" id="CHEBI:188998"/>
        <dbReference type="EC" id="5.3.1.5"/>
    </reaction>
</comment>
<keyword evidence="12" id="KW-0460">Magnesium</keyword>
<dbReference type="InterPro" id="IPR013022">
    <property type="entry name" value="Xyl_isomerase-like_TIM-brl"/>
</dbReference>
<dbReference type="PRINTS" id="PR00688">
    <property type="entry name" value="XYLOSISMRASE"/>
</dbReference>
<evidence type="ECO:0000259" key="15">
    <source>
        <dbReference type="Pfam" id="PF01261"/>
    </source>
</evidence>
<name>A0ABV9SU16_9ACTN</name>
<dbReference type="PANTHER" id="PTHR48408">
    <property type="match status" value="1"/>
</dbReference>
<feature type="binding site" evidence="12">
    <location>
        <position position="218"/>
    </location>
    <ligand>
        <name>Mg(2+)</name>
        <dbReference type="ChEBI" id="CHEBI:18420"/>
        <label>2</label>
    </ligand>
</feature>
<evidence type="ECO:0000256" key="12">
    <source>
        <dbReference type="HAMAP-Rule" id="MF_00455"/>
    </source>
</evidence>
<evidence type="ECO:0000256" key="3">
    <source>
        <dbReference type="ARBA" id="ARBA00011881"/>
    </source>
</evidence>
<keyword evidence="9 12" id="KW-0413">Isomerase</keyword>
<keyword evidence="10 12" id="KW-0119">Carbohydrate metabolism</keyword>
<comment type="similarity">
    <text evidence="2 12 13">Belongs to the xylose isomerase family.</text>
</comment>
<evidence type="ECO:0000256" key="8">
    <source>
        <dbReference type="ARBA" id="ARBA00022723"/>
    </source>
</evidence>
<dbReference type="PANTHER" id="PTHR48408:SF1">
    <property type="entry name" value="XYLOSE ISOMERASE"/>
    <property type="match status" value="1"/>
</dbReference>
<dbReference type="InterPro" id="IPR036237">
    <property type="entry name" value="Xyl_isomerase-like_sf"/>
</dbReference>